<dbReference type="Proteomes" id="UP000504621">
    <property type="component" value="Unplaced"/>
</dbReference>
<dbReference type="InterPro" id="IPR014729">
    <property type="entry name" value="Rossmann-like_a/b/a_fold"/>
</dbReference>
<dbReference type="OrthoDB" id="10252281at2759"/>
<dbReference type="GeneID" id="110428253"/>
<dbReference type="PANTHER" id="PTHR45937:SF1">
    <property type="entry name" value="ASPARAGINE SYNTHETASE DOMAIN-CONTAINING PROTEIN 1"/>
    <property type="match status" value="1"/>
</dbReference>
<evidence type="ECO:0000313" key="4">
    <source>
        <dbReference type="Proteomes" id="UP000504621"/>
    </source>
</evidence>
<dbReference type="SUPFAM" id="SSF56235">
    <property type="entry name" value="N-terminal nucleophile aminohydrolases (Ntn hydrolases)"/>
    <property type="match status" value="1"/>
</dbReference>
<dbReference type="Gene3D" id="3.40.50.620">
    <property type="entry name" value="HUPs"/>
    <property type="match status" value="2"/>
</dbReference>
<keyword evidence="1" id="KW-0028">Amino-acid biosynthesis</keyword>
<evidence type="ECO:0000313" key="5">
    <source>
        <dbReference type="RefSeq" id="XP_021299708.1"/>
    </source>
</evidence>
<gene>
    <name evidence="5" type="primary">LOC110428253</name>
</gene>
<dbReference type="GO" id="GO:0006529">
    <property type="term" value="P:asparagine biosynthetic process"/>
    <property type="evidence" value="ECO:0007669"/>
    <property type="project" value="UniProtKB-KW"/>
</dbReference>
<evidence type="ECO:0000256" key="1">
    <source>
        <dbReference type="ARBA" id="ARBA00022605"/>
    </source>
</evidence>
<dbReference type="AlphaFoldDB" id="A0A6J1BKT1"/>
<keyword evidence="4" id="KW-1185">Reference proteome</keyword>
<organism evidence="4 5">
    <name type="scientific">Herrania umbratica</name>
    <dbReference type="NCBI Taxonomy" id="108875"/>
    <lineage>
        <taxon>Eukaryota</taxon>
        <taxon>Viridiplantae</taxon>
        <taxon>Streptophyta</taxon>
        <taxon>Embryophyta</taxon>
        <taxon>Tracheophyta</taxon>
        <taxon>Spermatophyta</taxon>
        <taxon>Magnoliopsida</taxon>
        <taxon>eudicotyledons</taxon>
        <taxon>Gunneridae</taxon>
        <taxon>Pentapetalae</taxon>
        <taxon>rosids</taxon>
        <taxon>malvids</taxon>
        <taxon>Malvales</taxon>
        <taxon>Malvaceae</taxon>
        <taxon>Byttnerioideae</taxon>
        <taxon>Herrania</taxon>
    </lineage>
</organism>
<dbReference type="Gene3D" id="3.60.20.10">
    <property type="entry name" value="Glutamine Phosphoribosylpyrophosphate, subunit 1, domain 1"/>
    <property type="match status" value="1"/>
</dbReference>
<dbReference type="InterPro" id="IPR029055">
    <property type="entry name" value="Ntn_hydrolases_N"/>
</dbReference>
<keyword evidence="2" id="KW-0061">Asparagine biosynthesis</keyword>
<evidence type="ECO:0000256" key="3">
    <source>
        <dbReference type="ARBA" id="ARBA00022962"/>
    </source>
</evidence>
<name>A0A6J1BKT1_9ROSI</name>
<dbReference type="InterPro" id="IPR001962">
    <property type="entry name" value="Asn_synthase"/>
</dbReference>
<evidence type="ECO:0000256" key="2">
    <source>
        <dbReference type="ARBA" id="ARBA00022888"/>
    </source>
</evidence>
<protein>
    <submittedName>
        <fullName evidence="5">Asparagine synthetase domain-containing protein 1</fullName>
    </submittedName>
</protein>
<keyword evidence="3" id="KW-0315">Glutamine amidotransferase</keyword>
<dbReference type="RefSeq" id="XP_021299708.1">
    <property type="nucleotide sequence ID" value="XM_021444033.1"/>
</dbReference>
<dbReference type="GO" id="GO:0004066">
    <property type="term" value="F:asparagine synthase (glutamine-hydrolyzing) activity"/>
    <property type="evidence" value="ECO:0007669"/>
    <property type="project" value="InterPro"/>
</dbReference>
<sequence length="425" mass="48134">MVKGEIFGGIEVGGDNNDTEVLMQSLGKCCSCLSQEHTTTCTFKGQGKGSVPDVLSVIKGPWAIIYWQESSKTLWFGRDAFGRRSLLVHWPTMEDSRFLLSSVTPTSSSLQYSGFEVENGTNGNKFWEELSCGIYSMSVDARKLDGRFLGEIKKHEWTNPFYLWHCFEVENGTNGNEFWEELSCGIYSMSVDARKLDGRFLGEIKKHEWTNVMLKQLIEWERVWPNHASGSVAAQNVLTALRESMMRRISLHKIYQAVACGARQNENVPLAVLFSGGLDSMILAALLDECLDPNCKCCYLSIHLSIFLVIHFYAKAGIKELRRVAPLRRWRLVHIDADLSKLRWETKHVLSLINPANTYMVPIVPFLDEDVIRTLLDIPLWEVAHLDQPSGKGDKKILREVAEILGLHNAAILPKRAIQVHFLSF</sequence>
<reference evidence="5" key="1">
    <citation type="submission" date="2025-08" db="UniProtKB">
        <authorList>
            <consortium name="RefSeq"/>
        </authorList>
    </citation>
    <scope>IDENTIFICATION</scope>
    <source>
        <tissue evidence="5">Leaf</tissue>
    </source>
</reference>
<dbReference type="InterPro" id="IPR051857">
    <property type="entry name" value="Asn_synthetase_domain"/>
</dbReference>
<dbReference type="SUPFAM" id="SSF52402">
    <property type="entry name" value="Adenine nucleotide alpha hydrolases-like"/>
    <property type="match status" value="1"/>
</dbReference>
<dbReference type="CDD" id="cd01991">
    <property type="entry name" value="Asn_synthase_B_C"/>
    <property type="match status" value="1"/>
</dbReference>
<dbReference type="PANTHER" id="PTHR45937">
    <property type="entry name" value="ASPARAGINE SYNTHETASE DOMAIN-CONTAINING PROTEIN 1"/>
    <property type="match status" value="1"/>
</dbReference>
<proteinExistence type="predicted"/>
<accession>A0A6J1BKT1</accession>